<feature type="region of interest" description="Disordered" evidence="1">
    <location>
        <begin position="66"/>
        <end position="89"/>
    </location>
</feature>
<accession>A0A6C0I619</accession>
<protein>
    <submittedName>
        <fullName evidence="2">Uncharacterized protein</fullName>
    </submittedName>
</protein>
<dbReference type="Pfam" id="PF19058">
    <property type="entry name" value="DUF5754"/>
    <property type="match status" value="1"/>
</dbReference>
<evidence type="ECO:0000313" key="2">
    <source>
        <dbReference type="EMBL" id="QHT87806.1"/>
    </source>
</evidence>
<feature type="compositionally biased region" description="Basic residues" evidence="1">
    <location>
        <begin position="77"/>
        <end position="89"/>
    </location>
</feature>
<sequence>MHIIYTICWMIIEHPDNYKLVGFERSHVRGKKYDAILRNKRDPTRSKRRVPFGAVGYEQFKDSTGKGLYSRVNHGDPKRRRNYRTRHHGENKRKFSSGYFSWKYLW</sequence>
<evidence type="ECO:0000256" key="1">
    <source>
        <dbReference type="SAM" id="MobiDB-lite"/>
    </source>
</evidence>
<name>A0A6C0I619_9ZZZZ</name>
<reference evidence="2" key="1">
    <citation type="journal article" date="2020" name="Nature">
        <title>Giant virus diversity and host interactions through global metagenomics.</title>
        <authorList>
            <person name="Schulz F."/>
            <person name="Roux S."/>
            <person name="Paez-Espino D."/>
            <person name="Jungbluth S."/>
            <person name="Walsh D.A."/>
            <person name="Denef V.J."/>
            <person name="McMahon K.D."/>
            <person name="Konstantinidis K.T."/>
            <person name="Eloe-Fadrosh E.A."/>
            <person name="Kyrpides N.C."/>
            <person name="Woyke T."/>
        </authorList>
    </citation>
    <scope>NUCLEOTIDE SEQUENCE</scope>
    <source>
        <strain evidence="2">GVMAG-M-3300023184-191</strain>
    </source>
</reference>
<dbReference type="InterPro" id="IPR043930">
    <property type="entry name" value="DUF5754"/>
</dbReference>
<dbReference type="EMBL" id="MN740101">
    <property type="protein sequence ID" value="QHT87806.1"/>
    <property type="molecule type" value="Genomic_DNA"/>
</dbReference>
<dbReference type="AlphaFoldDB" id="A0A6C0I619"/>
<proteinExistence type="predicted"/>
<organism evidence="2">
    <name type="scientific">viral metagenome</name>
    <dbReference type="NCBI Taxonomy" id="1070528"/>
    <lineage>
        <taxon>unclassified sequences</taxon>
        <taxon>metagenomes</taxon>
        <taxon>organismal metagenomes</taxon>
    </lineage>
</organism>